<dbReference type="SUPFAM" id="SSF81321">
    <property type="entry name" value="Family A G protein-coupled receptor-like"/>
    <property type="match status" value="1"/>
</dbReference>
<evidence type="ECO:0000256" key="4">
    <source>
        <dbReference type="ARBA" id="ARBA00022692"/>
    </source>
</evidence>
<accession>A0AAV2A3F3</accession>
<proteinExistence type="inferred from homology"/>
<feature type="transmembrane region" description="Helical" evidence="12">
    <location>
        <begin position="160"/>
        <end position="179"/>
    </location>
</feature>
<sequence>MGNNQQKEVDLLEIFMDSQEPVFNSNSSVCEEIVKTYYNNSSILESVKFKLDVSTMNYSEIYSKCFNSTIPSNIFNQPYLLPWYQQLLWTLLFAIMIMVAIVGNLIVIWIIVAHRRMRTVTNLFLLNLAVADFLLASCNATFNFIFMLNSHWPFGETFCVISNFVASLTVSTSVFTILAMSLDRFVAVNHPLRPRMSKSVAYSIIMSVWTLSSLLSLPSLLYATTITYKYADQGHRTLCYLIWPDQAQGKSYIDHVYNIVFLVVTYIIPMCCMAVTYTWIGCILWGSKVIGENTDPQNHVIKSKQRVVIMLIAIMLLFAICWLPYHIYFLYTYYNSDILQTHFIQHVYLAIYWLAMSNSCYNPIVYYIMNARFRGYFQEVVCMHRKLKPSDALGFGETGRSLPPLAKASIITSNRTRSCRMTQPRFKREWDPDYHGKGTSNDHEAAI</sequence>
<keyword evidence="6 10" id="KW-0297">G-protein coupled receptor</keyword>
<feature type="transmembrane region" description="Helical" evidence="12">
    <location>
        <begin position="200"/>
        <end position="223"/>
    </location>
</feature>
<dbReference type="InterPro" id="IPR001681">
    <property type="entry name" value="Neurokn_rcpt"/>
</dbReference>
<dbReference type="Pfam" id="PF00001">
    <property type="entry name" value="7tm_1"/>
    <property type="match status" value="1"/>
</dbReference>
<name>A0AAV2A3F3_9ARAC</name>
<evidence type="ECO:0000256" key="10">
    <source>
        <dbReference type="RuleBase" id="RU000688"/>
    </source>
</evidence>
<dbReference type="AlphaFoldDB" id="A0AAV2A3F3"/>
<feature type="transmembrane region" description="Helical" evidence="12">
    <location>
        <begin position="124"/>
        <end position="148"/>
    </location>
</feature>
<keyword evidence="9 10" id="KW-0807">Transducer</keyword>
<dbReference type="PANTHER" id="PTHR46925:SF2">
    <property type="entry name" value="G-PROTEIN COUPLED RECEPTOR TKR-1-RELATED"/>
    <property type="match status" value="1"/>
</dbReference>
<keyword evidence="5 12" id="KW-1133">Transmembrane helix</keyword>
<dbReference type="CDD" id="cd15390">
    <property type="entry name" value="7tmA_TACR"/>
    <property type="match status" value="1"/>
</dbReference>
<organism evidence="14 15">
    <name type="scientific">Larinioides sclopetarius</name>
    <dbReference type="NCBI Taxonomy" id="280406"/>
    <lineage>
        <taxon>Eukaryota</taxon>
        <taxon>Metazoa</taxon>
        <taxon>Ecdysozoa</taxon>
        <taxon>Arthropoda</taxon>
        <taxon>Chelicerata</taxon>
        <taxon>Arachnida</taxon>
        <taxon>Araneae</taxon>
        <taxon>Araneomorphae</taxon>
        <taxon>Entelegynae</taxon>
        <taxon>Araneoidea</taxon>
        <taxon>Araneidae</taxon>
        <taxon>Larinioides</taxon>
    </lineage>
</organism>
<comment type="caution">
    <text evidence="14">The sequence shown here is derived from an EMBL/GenBank/DDBJ whole genome shotgun (WGS) entry which is preliminary data.</text>
</comment>
<evidence type="ECO:0000256" key="3">
    <source>
        <dbReference type="ARBA" id="ARBA00022475"/>
    </source>
</evidence>
<comment type="subcellular location">
    <subcellularLocation>
        <location evidence="1">Cell membrane</location>
        <topology evidence="1">Multi-pass membrane protein</topology>
    </subcellularLocation>
</comment>
<dbReference type="PROSITE" id="PS00237">
    <property type="entry name" value="G_PROTEIN_RECEP_F1_1"/>
    <property type="match status" value="1"/>
</dbReference>
<feature type="transmembrane region" description="Helical" evidence="12">
    <location>
        <begin position="347"/>
        <end position="369"/>
    </location>
</feature>
<dbReference type="InterPro" id="IPR017452">
    <property type="entry name" value="GPCR_Rhodpsn_7TM"/>
</dbReference>
<evidence type="ECO:0000256" key="5">
    <source>
        <dbReference type="ARBA" id="ARBA00022989"/>
    </source>
</evidence>
<dbReference type="PRINTS" id="PR00244">
    <property type="entry name" value="NEUROKININR"/>
</dbReference>
<evidence type="ECO:0000256" key="12">
    <source>
        <dbReference type="SAM" id="Phobius"/>
    </source>
</evidence>
<gene>
    <name evidence="14" type="ORF">LARSCL_LOCUS9867</name>
</gene>
<feature type="domain" description="G-protein coupled receptors family 1 profile" evidence="13">
    <location>
        <begin position="103"/>
        <end position="366"/>
    </location>
</feature>
<evidence type="ECO:0000256" key="2">
    <source>
        <dbReference type="ARBA" id="ARBA00010663"/>
    </source>
</evidence>
<dbReference type="SMART" id="SM01381">
    <property type="entry name" value="7TM_GPCR_Srsx"/>
    <property type="match status" value="1"/>
</dbReference>
<keyword evidence="15" id="KW-1185">Reference proteome</keyword>
<evidence type="ECO:0000256" key="8">
    <source>
        <dbReference type="ARBA" id="ARBA00023170"/>
    </source>
</evidence>
<dbReference type="PANTHER" id="PTHR46925">
    <property type="entry name" value="G-PROTEIN COUPLED RECEPTOR TKR-1-RELATED"/>
    <property type="match status" value="1"/>
</dbReference>
<dbReference type="GO" id="GO:0005886">
    <property type="term" value="C:plasma membrane"/>
    <property type="evidence" value="ECO:0007669"/>
    <property type="project" value="UniProtKB-SubCell"/>
</dbReference>
<feature type="region of interest" description="Disordered" evidence="11">
    <location>
        <begin position="428"/>
        <end position="447"/>
    </location>
</feature>
<feature type="transmembrane region" description="Helical" evidence="12">
    <location>
        <begin position="307"/>
        <end position="327"/>
    </location>
</feature>
<keyword evidence="7 12" id="KW-0472">Membrane</keyword>
<evidence type="ECO:0000313" key="14">
    <source>
        <dbReference type="EMBL" id="CAL1278577.1"/>
    </source>
</evidence>
<evidence type="ECO:0000313" key="15">
    <source>
        <dbReference type="Proteomes" id="UP001497382"/>
    </source>
</evidence>
<dbReference type="Gene3D" id="1.20.1070.10">
    <property type="entry name" value="Rhodopsin 7-helix transmembrane proteins"/>
    <property type="match status" value="1"/>
</dbReference>
<evidence type="ECO:0000256" key="6">
    <source>
        <dbReference type="ARBA" id="ARBA00023040"/>
    </source>
</evidence>
<evidence type="ECO:0000259" key="13">
    <source>
        <dbReference type="PROSITE" id="PS50262"/>
    </source>
</evidence>
<evidence type="ECO:0000256" key="7">
    <source>
        <dbReference type="ARBA" id="ARBA00023136"/>
    </source>
</evidence>
<evidence type="ECO:0000256" key="1">
    <source>
        <dbReference type="ARBA" id="ARBA00004651"/>
    </source>
</evidence>
<keyword evidence="3" id="KW-1003">Cell membrane</keyword>
<dbReference type="GO" id="GO:0004995">
    <property type="term" value="F:tachykinin receptor activity"/>
    <property type="evidence" value="ECO:0007669"/>
    <property type="project" value="InterPro"/>
</dbReference>
<protein>
    <recommendedName>
        <fullName evidence="13">G-protein coupled receptors family 1 profile domain-containing protein</fullName>
    </recommendedName>
</protein>
<evidence type="ECO:0000256" key="11">
    <source>
        <dbReference type="SAM" id="MobiDB-lite"/>
    </source>
</evidence>
<feature type="transmembrane region" description="Helical" evidence="12">
    <location>
        <begin position="259"/>
        <end position="286"/>
    </location>
</feature>
<feature type="transmembrane region" description="Helical" evidence="12">
    <location>
        <begin position="87"/>
        <end position="112"/>
    </location>
</feature>
<keyword evidence="4 10" id="KW-0812">Transmembrane</keyword>
<dbReference type="PRINTS" id="PR00237">
    <property type="entry name" value="GPCRRHODOPSN"/>
</dbReference>
<dbReference type="Proteomes" id="UP001497382">
    <property type="component" value="Unassembled WGS sequence"/>
</dbReference>
<keyword evidence="8 10" id="KW-0675">Receptor</keyword>
<dbReference type="EMBL" id="CAXIEN010000114">
    <property type="protein sequence ID" value="CAL1278577.1"/>
    <property type="molecule type" value="Genomic_DNA"/>
</dbReference>
<dbReference type="PROSITE" id="PS50262">
    <property type="entry name" value="G_PROTEIN_RECEP_F1_2"/>
    <property type="match status" value="1"/>
</dbReference>
<comment type="similarity">
    <text evidence="2 10">Belongs to the G-protein coupled receptor 1 family.</text>
</comment>
<evidence type="ECO:0000256" key="9">
    <source>
        <dbReference type="ARBA" id="ARBA00023224"/>
    </source>
</evidence>
<dbReference type="InterPro" id="IPR000276">
    <property type="entry name" value="GPCR_Rhodpsn"/>
</dbReference>
<reference evidence="14 15" key="1">
    <citation type="submission" date="2024-04" db="EMBL/GenBank/DDBJ databases">
        <authorList>
            <person name="Rising A."/>
            <person name="Reimegard J."/>
            <person name="Sonavane S."/>
            <person name="Akerstrom W."/>
            <person name="Nylinder S."/>
            <person name="Hedman E."/>
            <person name="Kallberg Y."/>
        </authorList>
    </citation>
    <scope>NUCLEOTIDE SEQUENCE [LARGE SCALE GENOMIC DNA]</scope>
</reference>